<evidence type="ECO:0000313" key="2">
    <source>
        <dbReference type="EMBL" id="PRY28067.1"/>
    </source>
</evidence>
<dbReference type="OrthoDB" id="3400986at2"/>
<comment type="caution">
    <text evidence="2">The sequence shown here is derived from an EMBL/GenBank/DDBJ whole genome shotgun (WGS) entry which is preliminary data.</text>
</comment>
<proteinExistence type="predicted"/>
<evidence type="ECO:0000313" key="3">
    <source>
        <dbReference type="Proteomes" id="UP000239209"/>
    </source>
</evidence>
<reference evidence="2 3" key="1">
    <citation type="submission" date="2018-03" db="EMBL/GenBank/DDBJ databases">
        <title>Genomic Encyclopedia of Archaeal and Bacterial Type Strains, Phase II (KMG-II): from individual species to whole genera.</title>
        <authorList>
            <person name="Goeker M."/>
        </authorList>
    </citation>
    <scope>NUCLEOTIDE SEQUENCE [LARGE SCALE GENOMIC DNA]</scope>
    <source>
        <strain evidence="2 3">DSM 45348</strain>
    </source>
</reference>
<gene>
    <name evidence="2" type="ORF">CLV70_109224</name>
</gene>
<dbReference type="AlphaFoldDB" id="A0A2T0S3V1"/>
<name>A0A2T0S3V1_9ACTN</name>
<feature type="signal peptide" evidence="1">
    <location>
        <begin position="1"/>
        <end position="21"/>
    </location>
</feature>
<dbReference type="Proteomes" id="UP000239209">
    <property type="component" value="Unassembled WGS sequence"/>
</dbReference>
<dbReference type="RefSeq" id="WP_106128157.1">
    <property type="nucleotide sequence ID" value="NZ_PVZG01000009.1"/>
</dbReference>
<dbReference type="EMBL" id="PVZG01000009">
    <property type="protein sequence ID" value="PRY28067.1"/>
    <property type="molecule type" value="Genomic_DNA"/>
</dbReference>
<protein>
    <recommendedName>
        <fullName evidence="4">Subtilisin inhibitor-like</fullName>
    </recommendedName>
</protein>
<feature type="chain" id="PRO_5039410447" description="Subtilisin inhibitor-like" evidence="1">
    <location>
        <begin position="22"/>
        <end position="112"/>
    </location>
</feature>
<organism evidence="2 3">
    <name type="scientific">Pseudosporangium ferrugineum</name>
    <dbReference type="NCBI Taxonomy" id="439699"/>
    <lineage>
        <taxon>Bacteria</taxon>
        <taxon>Bacillati</taxon>
        <taxon>Actinomycetota</taxon>
        <taxon>Actinomycetes</taxon>
        <taxon>Micromonosporales</taxon>
        <taxon>Micromonosporaceae</taxon>
        <taxon>Pseudosporangium</taxon>
    </lineage>
</organism>
<keyword evidence="1" id="KW-0732">Signal</keyword>
<keyword evidence="3" id="KW-1185">Reference proteome</keyword>
<accession>A0A2T0S3V1</accession>
<evidence type="ECO:0000256" key="1">
    <source>
        <dbReference type="SAM" id="SignalP"/>
    </source>
</evidence>
<sequence>MRHPRRLAAAVAAGLVLTVWALSGGGDDAEDAAVGDCLAATTGVRMDEDAEADASVVGCSQPAAAYAVVGRIDGENDSRSRSCETFFAADEEYFVYRGTAGDGYLLCLRRTG</sequence>
<evidence type="ECO:0008006" key="4">
    <source>
        <dbReference type="Google" id="ProtNLM"/>
    </source>
</evidence>